<accession>A0ABW8PCA5</accession>
<evidence type="ECO:0008006" key="3">
    <source>
        <dbReference type="Google" id="ProtNLM"/>
    </source>
</evidence>
<comment type="caution">
    <text evidence="1">The sequence shown here is derived from an EMBL/GenBank/DDBJ whole genome shotgun (WGS) entry which is preliminary data.</text>
</comment>
<gene>
    <name evidence="1" type="ORF">V3I07_15065</name>
</gene>
<evidence type="ECO:0000313" key="2">
    <source>
        <dbReference type="Proteomes" id="UP001621706"/>
    </source>
</evidence>
<reference evidence="1 2" key="1">
    <citation type="submission" date="2024-02" db="EMBL/GenBank/DDBJ databases">
        <title>Comparative Genomic Analysis of Flavobacterium Species Causing Columnaris Disease of Freshwater Fish in Thailand: Insights into Virulence and Resistance Mechanisms.</title>
        <authorList>
            <person name="Nguyen D."/>
            <person name="Chokmangmeepisarn P."/>
            <person name="Khianchaikhan K."/>
            <person name="Morishita M."/>
            <person name="Bunnoy A."/>
            <person name="Rodkhum C."/>
        </authorList>
    </citation>
    <scope>NUCLEOTIDE SEQUENCE [LARGE SCALE GENOMIC DNA]</scope>
    <source>
        <strain evidence="1 2">CNRT2201</strain>
    </source>
</reference>
<protein>
    <recommendedName>
        <fullName evidence="3">Peptidase M43 pregnancy-associated plasma-A domain-containing protein</fullName>
    </recommendedName>
</protein>
<organism evidence="1 2">
    <name type="scientific">Flavobacterium oreochromis</name>
    <dbReference type="NCBI Taxonomy" id="2906078"/>
    <lineage>
        <taxon>Bacteria</taxon>
        <taxon>Pseudomonadati</taxon>
        <taxon>Bacteroidota</taxon>
        <taxon>Flavobacteriia</taxon>
        <taxon>Flavobacteriales</taxon>
        <taxon>Flavobacteriaceae</taxon>
        <taxon>Flavobacterium</taxon>
    </lineage>
</organism>
<keyword evidence="2" id="KW-1185">Reference proteome</keyword>
<evidence type="ECO:0000313" key="1">
    <source>
        <dbReference type="EMBL" id="MFK7002198.1"/>
    </source>
</evidence>
<feature type="non-terminal residue" evidence="1">
    <location>
        <position position="1"/>
    </location>
</feature>
<dbReference type="EMBL" id="JAZGZP010000045">
    <property type="protein sequence ID" value="MFK7002198.1"/>
    <property type="molecule type" value="Genomic_DNA"/>
</dbReference>
<dbReference type="SUPFAM" id="SSF55486">
    <property type="entry name" value="Metalloproteases ('zincins'), catalytic domain"/>
    <property type="match status" value="1"/>
</dbReference>
<sequence>LLKTPAEQLTLRRVAGRIVLEPNKNTPASKGKPAVKNRKELNVVLVRVKTNILGGARNERTGNFNPSNAIDEKQILKKALYQSLIEAKMIESDVSGNPFVIDLSNDTRFKQRFSDLGVKLGSDFVDTNDNIKAIDAIFPTLKSRFNQQTNNTYVNCLIIFSFNEPIFIGEIQINGRAENINKKSVLLSNTRNPMTLPHESMHSLGLFHTHTDDTTYDSNQKFVYHHAHHFPDLATDNYMSYNGILRKSTWHWQWKILKRNVK</sequence>
<proteinExistence type="predicted"/>
<name>A0ABW8PCA5_9FLAO</name>
<dbReference type="Proteomes" id="UP001621706">
    <property type="component" value="Unassembled WGS sequence"/>
</dbReference>